<protein>
    <submittedName>
        <fullName evidence="2">Uncharacterized protein</fullName>
    </submittedName>
</protein>
<dbReference type="EMBL" id="JAGKQM010000003">
    <property type="protein sequence ID" value="KAH0936587.1"/>
    <property type="molecule type" value="Genomic_DNA"/>
</dbReference>
<comment type="caution">
    <text evidence="2">The sequence shown here is derived from an EMBL/GenBank/DDBJ whole genome shotgun (WGS) entry which is preliminary data.</text>
</comment>
<keyword evidence="6" id="KW-1185">Reference proteome</keyword>
<sequence>MFQRRTQLSPMIMSNMIQPRGGNSNHDLPIAGTSNPRETGTQKSPLIMSNMIQTQDEISSTHDSPIAGSSNVFERGTKTHAETEWNSIQRVDEVSGIQHTCISDSLISPSSGLVSNKRGLDSIGLAVYGSGKSKLPSFSSRRGRESMGEDILSPSCGDDDDLFCGKFFKDKKEM</sequence>
<feature type="compositionally biased region" description="Polar residues" evidence="1">
    <location>
        <begin position="15"/>
        <end position="42"/>
    </location>
</feature>
<feature type="region of interest" description="Disordered" evidence="1">
    <location>
        <begin position="1"/>
        <end position="42"/>
    </location>
</feature>
<evidence type="ECO:0000313" key="4">
    <source>
        <dbReference type="EMBL" id="KAH0915683.1"/>
    </source>
</evidence>
<accession>A0ABQ7Z925</accession>
<gene>
    <name evidence="5" type="ORF">HID58_013704</name>
    <name evidence="4" type="ORF">HID58_030129</name>
    <name evidence="3" type="ORF">HID58_036327</name>
    <name evidence="2" type="ORF">HID58_064002</name>
</gene>
<evidence type="ECO:0000313" key="6">
    <source>
        <dbReference type="Proteomes" id="UP000824890"/>
    </source>
</evidence>
<evidence type="ECO:0000313" key="2">
    <source>
        <dbReference type="EMBL" id="KAH0876608.1"/>
    </source>
</evidence>
<proteinExistence type="predicted"/>
<evidence type="ECO:0000313" key="3">
    <source>
        <dbReference type="EMBL" id="KAH0913006.1"/>
    </source>
</evidence>
<reference evidence="2 6" key="1">
    <citation type="submission" date="2021-05" db="EMBL/GenBank/DDBJ databases">
        <title>Genome Assembly of Synthetic Allotetraploid Brassica napus Reveals Homoeologous Exchanges between Subgenomes.</title>
        <authorList>
            <person name="Davis J.T."/>
        </authorList>
    </citation>
    <scope>NUCLEOTIDE SEQUENCE [LARGE SCALE GENOMIC DNA]</scope>
    <source>
        <strain evidence="6">cv. Da-Ae</strain>
        <tissue evidence="2">Seedling</tissue>
    </source>
</reference>
<evidence type="ECO:0000256" key="1">
    <source>
        <dbReference type="SAM" id="MobiDB-lite"/>
    </source>
</evidence>
<evidence type="ECO:0000313" key="5">
    <source>
        <dbReference type="EMBL" id="KAH0936587.1"/>
    </source>
</evidence>
<dbReference type="EMBL" id="JAGKQM010000008">
    <property type="protein sequence ID" value="KAH0915683.1"/>
    <property type="molecule type" value="Genomic_DNA"/>
</dbReference>
<name>A0ABQ7Z925_BRANA</name>
<organism evidence="2 6">
    <name type="scientific">Brassica napus</name>
    <name type="common">Rape</name>
    <dbReference type="NCBI Taxonomy" id="3708"/>
    <lineage>
        <taxon>Eukaryota</taxon>
        <taxon>Viridiplantae</taxon>
        <taxon>Streptophyta</taxon>
        <taxon>Embryophyta</taxon>
        <taxon>Tracheophyta</taxon>
        <taxon>Spermatophyta</taxon>
        <taxon>Magnoliopsida</taxon>
        <taxon>eudicotyledons</taxon>
        <taxon>Gunneridae</taxon>
        <taxon>Pentapetalae</taxon>
        <taxon>rosids</taxon>
        <taxon>malvids</taxon>
        <taxon>Brassicales</taxon>
        <taxon>Brassicaceae</taxon>
        <taxon>Brassiceae</taxon>
        <taxon>Brassica</taxon>
    </lineage>
</organism>
<feature type="non-terminal residue" evidence="2">
    <location>
        <position position="174"/>
    </location>
</feature>
<dbReference type="Proteomes" id="UP000824890">
    <property type="component" value="Unassembled WGS sequence"/>
</dbReference>
<dbReference type="EMBL" id="JAGKQM010000015">
    <property type="protein sequence ID" value="KAH0876608.1"/>
    <property type="molecule type" value="Genomic_DNA"/>
</dbReference>
<dbReference type="EMBL" id="JAGKQM010000009">
    <property type="protein sequence ID" value="KAH0913006.1"/>
    <property type="molecule type" value="Genomic_DNA"/>
</dbReference>